<reference evidence="4 5" key="1">
    <citation type="submission" date="2021-03" db="EMBL/GenBank/DDBJ databases">
        <title>Genomic Encyclopedia of Type Strains, Phase IV (KMG-IV): sequencing the most valuable type-strain genomes for metagenomic binning, comparative biology and taxonomic classification.</title>
        <authorList>
            <person name="Goeker M."/>
        </authorList>
    </citation>
    <scope>NUCLEOTIDE SEQUENCE [LARGE SCALE GENOMIC DNA]</scope>
    <source>
        <strain evidence="4 5">DSM 3984</strain>
    </source>
</reference>
<evidence type="ECO:0000259" key="3">
    <source>
        <dbReference type="Pfam" id="PF25137"/>
    </source>
</evidence>
<feature type="domain" description="Alcohol dehydrogenase iron-type/glycerol dehydrogenase GldA" evidence="2">
    <location>
        <begin position="10"/>
        <end position="177"/>
    </location>
</feature>
<keyword evidence="5" id="KW-1185">Reference proteome</keyword>
<dbReference type="EMBL" id="JAGGJZ010000002">
    <property type="protein sequence ID" value="MBP1889466.1"/>
    <property type="molecule type" value="Genomic_DNA"/>
</dbReference>
<feature type="domain" description="Fe-containing alcohol dehydrogenase-like C-terminal" evidence="3">
    <location>
        <begin position="188"/>
        <end position="387"/>
    </location>
</feature>
<sequence>MENFDYSIKTEIYFGKGQISKLGEILLKYGNKVLLVYGGGSIKKIGLYDNIKNILKKNNIECVELSGVDPNPRIESVDKGVKLVRENNIDVILPVGGGSTIDCAKAISGASFYEGNPWDIVKDSSKIKKVLPIVTVLTLSATGSEMDPFAVISNMNTNEKLGLGNEMLRPKASILDPEYTYSVPKNQTAAGTADIMSHIFEVYFSRTKDAYLQDKMAEGLLKTCIKYGEIAYNDPDNYEARANLMWASSLAINGILSCGKKDVWTVHPIEHELSAFYDITHGVGLAILTPHWMRYVLNEDTLEKFYEFGVNVWDIDRNLDKKEVAELAIKRTSDYFKTLGIPQRLRDIGIDDSKFKVMADKAVKFGGLKNGYVPLNSDDVVKIFEASL</sequence>
<dbReference type="PANTHER" id="PTHR43633:SF1">
    <property type="entry name" value="ALCOHOL DEHYDROGENASE YQHD"/>
    <property type="match status" value="1"/>
</dbReference>
<dbReference type="Gene3D" id="3.40.50.1970">
    <property type="match status" value="1"/>
</dbReference>
<dbReference type="RefSeq" id="WP_209796161.1">
    <property type="nucleotide sequence ID" value="NZ_JAGGJZ010000002.1"/>
</dbReference>
<proteinExistence type="predicted"/>
<evidence type="ECO:0000313" key="5">
    <source>
        <dbReference type="Proteomes" id="UP000783390"/>
    </source>
</evidence>
<dbReference type="PANTHER" id="PTHR43633">
    <property type="entry name" value="ALCOHOL DEHYDROGENASE YQHD"/>
    <property type="match status" value="1"/>
</dbReference>
<gene>
    <name evidence="4" type="ORF">J2Z53_001047</name>
</gene>
<dbReference type="SUPFAM" id="SSF56796">
    <property type="entry name" value="Dehydroquinate synthase-like"/>
    <property type="match status" value="1"/>
</dbReference>
<name>A0ABS4EZP1_9CLOT</name>
<dbReference type="InterPro" id="IPR001670">
    <property type="entry name" value="ADH_Fe/GldA"/>
</dbReference>
<dbReference type="PROSITE" id="PS00060">
    <property type="entry name" value="ADH_IRON_2"/>
    <property type="match status" value="1"/>
</dbReference>
<dbReference type="Pfam" id="PF25137">
    <property type="entry name" value="ADH_Fe_C"/>
    <property type="match status" value="1"/>
</dbReference>
<organism evidence="4 5">
    <name type="scientific">Clostridium moniliforme</name>
    <dbReference type="NCBI Taxonomy" id="39489"/>
    <lineage>
        <taxon>Bacteria</taxon>
        <taxon>Bacillati</taxon>
        <taxon>Bacillota</taxon>
        <taxon>Clostridia</taxon>
        <taxon>Eubacteriales</taxon>
        <taxon>Clostridiaceae</taxon>
        <taxon>Clostridium</taxon>
    </lineage>
</organism>
<evidence type="ECO:0000259" key="2">
    <source>
        <dbReference type="Pfam" id="PF00465"/>
    </source>
</evidence>
<dbReference type="Proteomes" id="UP000783390">
    <property type="component" value="Unassembled WGS sequence"/>
</dbReference>
<dbReference type="InterPro" id="IPR018211">
    <property type="entry name" value="ADH_Fe_CS"/>
</dbReference>
<protein>
    <submittedName>
        <fullName evidence="4">Alcohol dehydrogenase YqhD (Iron-dependent ADH family)</fullName>
    </submittedName>
</protein>
<evidence type="ECO:0000256" key="1">
    <source>
        <dbReference type="ARBA" id="ARBA00023002"/>
    </source>
</evidence>
<dbReference type="PROSITE" id="PS00913">
    <property type="entry name" value="ADH_IRON_1"/>
    <property type="match status" value="1"/>
</dbReference>
<comment type="caution">
    <text evidence="4">The sequence shown here is derived from an EMBL/GenBank/DDBJ whole genome shotgun (WGS) entry which is preliminary data.</text>
</comment>
<dbReference type="Gene3D" id="1.20.1090.10">
    <property type="entry name" value="Dehydroquinate synthase-like - alpha domain"/>
    <property type="match status" value="1"/>
</dbReference>
<accession>A0ABS4EZP1</accession>
<dbReference type="CDD" id="cd08187">
    <property type="entry name" value="BDH"/>
    <property type="match status" value="1"/>
</dbReference>
<evidence type="ECO:0000313" key="4">
    <source>
        <dbReference type="EMBL" id="MBP1889466.1"/>
    </source>
</evidence>
<keyword evidence="1" id="KW-0560">Oxidoreductase</keyword>
<dbReference type="Pfam" id="PF00465">
    <property type="entry name" value="Fe-ADH"/>
    <property type="match status" value="1"/>
</dbReference>
<dbReference type="InterPro" id="IPR044731">
    <property type="entry name" value="BDH-like"/>
</dbReference>
<dbReference type="InterPro" id="IPR056798">
    <property type="entry name" value="ADH_Fe_C"/>
</dbReference>